<keyword evidence="4" id="KW-0472">Membrane</keyword>
<keyword evidence="6" id="KW-1185">Reference proteome</keyword>
<dbReference type="InterPro" id="IPR029045">
    <property type="entry name" value="ClpP/crotonase-like_dom_sf"/>
</dbReference>
<feature type="region of interest" description="Disordered" evidence="3">
    <location>
        <begin position="1"/>
        <end position="53"/>
    </location>
</feature>
<gene>
    <name evidence="5" type="ORF">PaG_05495</name>
</gene>
<dbReference type="PROSITE" id="PS00166">
    <property type="entry name" value="ENOYL_COA_HYDRATASE"/>
    <property type="match status" value="1"/>
</dbReference>
<dbReference type="InterPro" id="IPR018376">
    <property type="entry name" value="Enoyl-CoA_hyd/isom_CS"/>
</dbReference>
<comment type="caution">
    <text evidence="5">The sequence shown here is derived from an EMBL/GenBank/DDBJ whole genome shotgun (WGS) entry which is preliminary data.</text>
</comment>
<name>W3VGD8_MOEAP</name>
<protein>
    <recommendedName>
        <fullName evidence="7">Enoyl-CoA hydratase</fullName>
    </recommendedName>
</protein>
<sequence length="613" mass="66948">MSMTPSYSKKSGSSRGRPTGTMNRRTPFEKHARHHIAPNSENGSVDQSSERHADFEDAEAITGRAAGPNRHRAKGAWCLWTGLCVTGAALMVFNVTTVPSMALSEIVGPIPGILKLIGVDPTRRETSFGASTTAPNPARWTSSSVVLALVAPLSSGPLRPGFIDTKGDVHYGYFDVAEKSKRYMGEVTYSEEDDWHQSTLSVAPATDLALRLKATSKMLPSHTGESLRKIIRDTLLKTVDIEHTNHTLVDSATVRSVSGGERKQVSGAHKEPEHNMADWEQVTPHLQTRRPQEDVFIVRLVNEPYNFLDRQCFDELNEIIAPLDIKTTRAVILTGGVEDIFVTHYNVDEIIDFGLSVPSWLPAPPVLLRAALRLESLIASLGLRFLTRKTLFAGLADLNLYKEVCNLFRSKPQVFIAAINGLCFGGGCEFALACDYRIVVDTDRPVMGQVESLIGLIPGGGGTHFFSRTLGTAKALELCLEGKTLTSSEALALGLVNRVSRAEDLLDTAVGVVKHLARRSPYAIKAIKDSIRVGGSMTLSEGLLREQGWFGGAALVAETHEAMKKYTRMIKDERPRSLADFDHYLQPLANGSFFDFTPGSVRFASSTKAGKTE</sequence>
<dbReference type="InterPro" id="IPR001753">
    <property type="entry name" value="Enoyl-CoA_hydra/iso"/>
</dbReference>
<dbReference type="AlphaFoldDB" id="W3VGD8"/>
<dbReference type="Pfam" id="PF00378">
    <property type="entry name" value="ECH_1"/>
    <property type="match status" value="1"/>
</dbReference>
<proteinExistence type="inferred from homology"/>
<evidence type="ECO:0000256" key="1">
    <source>
        <dbReference type="ARBA" id="ARBA00005254"/>
    </source>
</evidence>
<dbReference type="SUPFAM" id="SSF52096">
    <property type="entry name" value="ClpP/crotonase"/>
    <property type="match status" value="1"/>
</dbReference>
<evidence type="ECO:0000256" key="3">
    <source>
        <dbReference type="SAM" id="MobiDB-lite"/>
    </source>
</evidence>
<evidence type="ECO:0000256" key="2">
    <source>
        <dbReference type="RuleBase" id="RU003707"/>
    </source>
</evidence>
<dbReference type="CDD" id="cd06558">
    <property type="entry name" value="crotonase-like"/>
    <property type="match status" value="1"/>
</dbReference>
<evidence type="ECO:0000313" key="6">
    <source>
        <dbReference type="Proteomes" id="UP000019462"/>
    </source>
</evidence>
<feature type="transmembrane region" description="Helical" evidence="4">
    <location>
        <begin position="77"/>
        <end position="96"/>
    </location>
</feature>
<dbReference type="PANTHER" id="PTHR11941">
    <property type="entry name" value="ENOYL-COA HYDRATASE-RELATED"/>
    <property type="match status" value="1"/>
</dbReference>
<dbReference type="GO" id="GO:0006635">
    <property type="term" value="P:fatty acid beta-oxidation"/>
    <property type="evidence" value="ECO:0007669"/>
    <property type="project" value="TreeGrafter"/>
</dbReference>
<dbReference type="GO" id="GO:0005739">
    <property type="term" value="C:mitochondrion"/>
    <property type="evidence" value="ECO:0007669"/>
    <property type="project" value="TreeGrafter"/>
</dbReference>
<organism evidence="5 6">
    <name type="scientific">Moesziomyces aphidis</name>
    <name type="common">Pseudozyma aphidis</name>
    <dbReference type="NCBI Taxonomy" id="84754"/>
    <lineage>
        <taxon>Eukaryota</taxon>
        <taxon>Fungi</taxon>
        <taxon>Dikarya</taxon>
        <taxon>Basidiomycota</taxon>
        <taxon>Ustilaginomycotina</taxon>
        <taxon>Ustilaginomycetes</taxon>
        <taxon>Ustilaginales</taxon>
        <taxon>Ustilaginaceae</taxon>
        <taxon>Moesziomyces</taxon>
    </lineage>
</organism>
<dbReference type="Proteomes" id="UP000019462">
    <property type="component" value="Unassembled WGS sequence"/>
</dbReference>
<feature type="compositionally biased region" description="Low complexity" evidence="3">
    <location>
        <begin position="1"/>
        <end position="22"/>
    </location>
</feature>
<evidence type="ECO:0008006" key="7">
    <source>
        <dbReference type="Google" id="ProtNLM"/>
    </source>
</evidence>
<dbReference type="OrthoDB" id="410701at2759"/>
<keyword evidence="4" id="KW-0812">Transmembrane</keyword>
<comment type="similarity">
    <text evidence="1 2">Belongs to the enoyl-CoA hydratase/isomerase family.</text>
</comment>
<dbReference type="EMBL" id="AWNI01000033">
    <property type="protein sequence ID" value="ETS60634.1"/>
    <property type="molecule type" value="Genomic_DNA"/>
</dbReference>
<keyword evidence="4" id="KW-1133">Transmembrane helix</keyword>
<accession>W3VGD8</accession>
<dbReference type="GO" id="GO:0003824">
    <property type="term" value="F:catalytic activity"/>
    <property type="evidence" value="ECO:0007669"/>
    <property type="project" value="InterPro"/>
</dbReference>
<dbReference type="HOGENOM" id="CLU_445581_0_0_1"/>
<dbReference type="Gene3D" id="3.90.226.10">
    <property type="entry name" value="2-enoyl-CoA Hydratase, Chain A, domain 1"/>
    <property type="match status" value="1"/>
</dbReference>
<dbReference type="PANTHER" id="PTHR11941:SF54">
    <property type="entry name" value="ENOYL-COA HYDRATASE, MITOCHONDRIAL"/>
    <property type="match status" value="1"/>
</dbReference>
<evidence type="ECO:0000313" key="5">
    <source>
        <dbReference type="EMBL" id="ETS60634.1"/>
    </source>
</evidence>
<evidence type="ECO:0000256" key="4">
    <source>
        <dbReference type="SAM" id="Phobius"/>
    </source>
</evidence>
<reference evidence="5 6" key="1">
    <citation type="journal article" date="2014" name="Genome Announc.">
        <title>Genome sequence of the basidiomycetous fungus Pseudozyma aphidis DSM70725, an efficient producer of biosurfactant mannosylerythritol lipids.</title>
        <authorList>
            <person name="Lorenz S."/>
            <person name="Guenther M."/>
            <person name="Grumaz C."/>
            <person name="Rupp S."/>
            <person name="Zibek S."/>
            <person name="Sohn K."/>
        </authorList>
    </citation>
    <scope>NUCLEOTIDE SEQUENCE [LARGE SCALE GENOMIC DNA]</scope>
    <source>
        <strain evidence="6">ATCC 32657 / CBS 517.83 / DSM 70725 / JCM 10318 / NBRC 10182 / NRRL Y-7954 / St-0401</strain>
    </source>
</reference>